<dbReference type="PANTHER" id="PTHR10677:SF3">
    <property type="entry name" value="FI07626P-RELATED"/>
    <property type="match status" value="1"/>
</dbReference>
<evidence type="ECO:0000256" key="3">
    <source>
        <dbReference type="ARBA" id="ARBA00023204"/>
    </source>
</evidence>
<keyword evidence="2" id="KW-0227">DNA damage</keyword>
<organism evidence="6 7">
    <name type="scientific">Caenorhabditis angaria</name>
    <dbReference type="NCBI Taxonomy" id="860376"/>
    <lineage>
        <taxon>Eukaryota</taxon>
        <taxon>Metazoa</taxon>
        <taxon>Ecdysozoa</taxon>
        <taxon>Nematoda</taxon>
        <taxon>Chromadorea</taxon>
        <taxon>Rhabditida</taxon>
        <taxon>Rhabditina</taxon>
        <taxon>Rhabditomorpha</taxon>
        <taxon>Rhabditoidea</taxon>
        <taxon>Rhabditidae</taxon>
        <taxon>Peloderinae</taxon>
        <taxon>Caenorhabditis</taxon>
    </lineage>
</organism>
<dbReference type="SMART" id="SM00213">
    <property type="entry name" value="UBQ"/>
    <property type="match status" value="1"/>
</dbReference>
<feature type="region of interest" description="Disordered" evidence="4">
    <location>
        <begin position="82"/>
        <end position="101"/>
    </location>
</feature>
<dbReference type="EMBL" id="CANHGI010000001">
    <property type="protein sequence ID" value="CAI5437932.1"/>
    <property type="molecule type" value="Genomic_DNA"/>
</dbReference>
<dbReference type="Pfam" id="PF00240">
    <property type="entry name" value="ubiquitin"/>
    <property type="match status" value="1"/>
</dbReference>
<evidence type="ECO:0000256" key="2">
    <source>
        <dbReference type="ARBA" id="ARBA00022763"/>
    </source>
</evidence>
<evidence type="ECO:0000313" key="7">
    <source>
        <dbReference type="Proteomes" id="UP001152747"/>
    </source>
</evidence>
<reference evidence="6" key="1">
    <citation type="submission" date="2022-11" db="EMBL/GenBank/DDBJ databases">
        <authorList>
            <person name="Kikuchi T."/>
        </authorList>
    </citation>
    <scope>NUCLEOTIDE SEQUENCE</scope>
    <source>
        <strain evidence="6">PS1010</strain>
    </source>
</reference>
<dbReference type="FunFam" id="1.10.260.100:FF:000001">
    <property type="entry name" value="Ubiquilin 1"/>
    <property type="match status" value="1"/>
</dbReference>
<feature type="region of interest" description="Disordered" evidence="4">
    <location>
        <begin position="218"/>
        <end position="289"/>
    </location>
</feature>
<feature type="compositionally biased region" description="Basic and acidic residues" evidence="4">
    <location>
        <begin position="235"/>
        <end position="245"/>
    </location>
</feature>
<dbReference type="GO" id="GO:0043161">
    <property type="term" value="P:proteasome-mediated ubiquitin-dependent protein catabolic process"/>
    <property type="evidence" value="ECO:0007669"/>
    <property type="project" value="InterPro"/>
</dbReference>
<sequence>MTDLIKINAKTPTATYDVEIAPGATVSELKDQLLTKVANATKSQLCVIYTGKILKDEETLDQLKIGDGYTVHLVVRSAAAPRPAPAAAAPTQPTPQQPTPNIFGAGAMPSAQSMMNNPEMMRQVMDNPMVQSMLSNPEFMRTMLTSNPQFQQMLERNPEVGHILNDPSIMRQTMEMIRNPNMFQEMMRNHDLAMRNLQGIPGGEAALERLYNDVQAPLLNSTTGGNNPFASLRNEAGRDRSDRAGQENSEALPNPWGPPAGAGAGAATGTASNESVGNNQQPTPVPGLGGMLNSPGMSSLMQQMMSNPEMTRSLFSPEMMRTMRETMRSNPSLMDSIIGASPAGQANPQLSNLMRQRLPEMLEMMENPEMIQAMQNPRVAEAFRQIQEGVSILRTEAPQLLGMMG</sequence>
<dbReference type="OrthoDB" id="9450922at2759"/>
<proteinExistence type="predicted"/>
<dbReference type="GO" id="GO:0006289">
    <property type="term" value="P:nucleotide-excision repair"/>
    <property type="evidence" value="ECO:0007669"/>
    <property type="project" value="InterPro"/>
</dbReference>
<evidence type="ECO:0000256" key="1">
    <source>
        <dbReference type="ARBA" id="ARBA00022737"/>
    </source>
</evidence>
<dbReference type="AlphaFoldDB" id="A0A9P1MV13"/>
<evidence type="ECO:0000313" key="6">
    <source>
        <dbReference type="EMBL" id="CAI5437932.1"/>
    </source>
</evidence>
<keyword evidence="1" id="KW-0677">Repeat</keyword>
<dbReference type="PROSITE" id="PS50053">
    <property type="entry name" value="UBIQUITIN_2"/>
    <property type="match status" value="1"/>
</dbReference>
<feature type="domain" description="Ubiquitin-like" evidence="5">
    <location>
        <begin position="5"/>
        <end position="80"/>
    </location>
</feature>
<dbReference type="GO" id="GO:0005829">
    <property type="term" value="C:cytosol"/>
    <property type="evidence" value="ECO:0007669"/>
    <property type="project" value="TreeGrafter"/>
</dbReference>
<dbReference type="Gene3D" id="3.10.20.90">
    <property type="entry name" value="Phosphatidylinositol 3-kinase Catalytic Subunit, Chain A, domain 1"/>
    <property type="match status" value="1"/>
</dbReference>
<dbReference type="SMART" id="SM00727">
    <property type="entry name" value="STI1"/>
    <property type="match status" value="4"/>
</dbReference>
<dbReference type="GO" id="GO:0031593">
    <property type="term" value="F:polyubiquitin modification-dependent protein binding"/>
    <property type="evidence" value="ECO:0007669"/>
    <property type="project" value="TreeGrafter"/>
</dbReference>
<dbReference type="Pfam" id="PF23195">
    <property type="entry name" value="UBQLN1"/>
    <property type="match status" value="1"/>
</dbReference>
<gene>
    <name evidence="6" type="ORF">CAMP_LOCUS569</name>
</gene>
<keyword evidence="7" id="KW-1185">Reference proteome</keyword>
<dbReference type="PANTHER" id="PTHR10677">
    <property type="entry name" value="UBIQUILIN"/>
    <property type="match status" value="1"/>
</dbReference>
<dbReference type="InterPro" id="IPR029071">
    <property type="entry name" value="Ubiquitin-like_domsf"/>
</dbReference>
<comment type="caution">
    <text evidence="6">The sequence shown here is derived from an EMBL/GenBank/DDBJ whole genome shotgun (WGS) entry which is preliminary data.</text>
</comment>
<dbReference type="Gene3D" id="1.10.260.100">
    <property type="match status" value="3"/>
</dbReference>
<dbReference type="SUPFAM" id="SSF54236">
    <property type="entry name" value="Ubiquitin-like"/>
    <property type="match status" value="1"/>
</dbReference>
<dbReference type="InterPro" id="IPR006636">
    <property type="entry name" value="STI1_HS-bd"/>
</dbReference>
<dbReference type="InterPro" id="IPR036353">
    <property type="entry name" value="XPC-bd_sf"/>
</dbReference>
<evidence type="ECO:0000259" key="5">
    <source>
        <dbReference type="PROSITE" id="PS50053"/>
    </source>
</evidence>
<dbReference type="SUPFAM" id="SSF101238">
    <property type="entry name" value="XPC-binding domain"/>
    <property type="match status" value="1"/>
</dbReference>
<dbReference type="InterPro" id="IPR015496">
    <property type="entry name" value="Ubiquilin"/>
</dbReference>
<feature type="compositionally biased region" description="Low complexity" evidence="4">
    <location>
        <begin position="82"/>
        <end position="91"/>
    </location>
</feature>
<dbReference type="GO" id="GO:0003684">
    <property type="term" value="F:damaged DNA binding"/>
    <property type="evidence" value="ECO:0007669"/>
    <property type="project" value="InterPro"/>
</dbReference>
<protein>
    <recommendedName>
        <fullName evidence="5">Ubiquitin-like domain-containing protein</fullName>
    </recommendedName>
</protein>
<dbReference type="Proteomes" id="UP001152747">
    <property type="component" value="Unassembled WGS sequence"/>
</dbReference>
<evidence type="ECO:0000256" key="4">
    <source>
        <dbReference type="SAM" id="MobiDB-lite"/>
    </source>
</evidence>
<feature type="compositionally biased region" description="Polar residues" evidence="4">
    <location>
        <begin position="218"/>
        <end position="229"/>
    </location>
</feature>
<keyword evidence="3" id="KW-0234">DNA repair</keyword>
<feature type="compositionally biased region" description="Polar residues" evidence="4">
    <location>
        <begin position="272"/>
        <end position="282"/>
    </location>
</feature>
<dbReference type="InterPro" id="IPR000626">
    <property type="entry name" value="Ubiquitin-like_dom"/>
</dbReference>
<accession>A0A9P1MV13</accession>
<name>A0A9P1MV13_9PELO</name>